<accession>A0A1I4CF32</accession>
<gene>
    <name evidence="3" type="ORF">SAMN04487950_1143</name>
</gene>
<feature type="region of interest" description="Disordered" evidence="1">
    <location>
        <begin position="1"/>
        <end position="25"/>
    </location>
</feature>
<dbReference type="SUPFAM" id="SSF63393">
    <property type="entry name" value="RNA polymerase subunits"/>
    <property type="match status" value="1"/>
</dbReference>
<protein>
    <recommendedName>
        <fullName evidence="2">DUF7130 domain-containing protein</fullName>
    </recommendedName>
</protein>
<dbReference type="Proteomes" id="UP000199607">
    <property type="component" value="Unassembled WGS sequence"/>
</dbReference>
<sequence>MTDETTSDTEQSPVEPGTVVYDDDGDELGIVTETTDDGFEVSIQEESLDSTEQEHNPGQEFGEGYIMWRCDECGEMGELEDGLPVECPNCGAEAVQKLQED</sequence>
<evidence type="ECO:0000259" key="2">
    <source>
        <dbReference type="Pfam" id="PF23458"/>
    </source>
</evidence>
<dbReference type="STRING" id="553466.SAMN04487950_1143"/>
<evidence type="ECO:0000313" key="3">
    <source>
        <dbReference type="EMBL" id="SFK79832.1"/>
    </source>
</evidence>
<dbReference type="EMBL" id="FOTC01000001">
    <property type="protein sequence ID" value="SFK79832.1"/>
    <property type="molecule type" value="Genomic_DNA"/>
</dbReference>
<dbReference type="InterPro" id="IPR055554">
    <property type="entry name" value="DUF7130"/>
</dbReference>
<name>A0A1I4CF32_9EURY</name>
<dbReference type="AlphaFoldDB" id="A0A1I4CF32"/>
<keyword evidence="4" id="KW-1185">Reference proteome</keyword>
<dbReference type="InterPro" id="IPR029040">
    <property type="entry name" value="RPABC4/Spt4"/>
</dbReference>
<proteinExistence type="predicted"/>
<evidence type="ECO:0000313" key="4">
    <source>
        <dbReference type="Proteomes" id="UP000199607"/>
    </source>
</evidence>
<dbReference type="Pfam" id="PF23458">
    <property type="entry name" value="DUF7130"/>
    <property type="match status" value="1"/>
</dbReference>
<organism evidence="3 4">
    <name type="scientific">Halogranum rubrum</name>
    <dbReference type="NCBI Taxonomy" id="553466"/>
    <lineage>
        <taxon>Archaea</taxon>
        <taxon>Methanobacteriati</taxon>
        <taxon>Methanobacteriota</taxon>
        <taxon>Stenosarchaea group</taxon>
        <taxon>Halobacteria</taxon>
        <taxon>Halobacteriales</taxon>
        <taxon>Haloferacaceae</taxon>
    </lineage>
</organism>
<feature type="domain" description="DUF7130" evidence="2">
    <location>
        <begin position="16"/>
        <end position="100"/>
    </location>
</feature>
<dbReference type="RefSeq" id="WP_089866832.1">
    <property type="nucleotide sequence ID" value="NZ_FOTC01000001.1"/>
</dbReference>
<reference evidence="4" key="1">
    <citation type="submission" date="2016-10" db="EMBL/GenBank/DDBJ databases">
        <authorList>
            <person name="Varghese N."/>
            <person name="Submissions S."/>
        </authorList>
    </citation>
    <scope>NUCLEOTIDE SEQUENCE [LARGE SCALE GENOMIC DNA]</scope>
    <source>
        <strain evidence="4">CGMCC 1.7738</strain>
    </source>
</reference>
<evidence type="ECO:0000256" key="1">
    <source>
        <dbReference type="SAM" id="MobiDB-lite"/>
    </source>
</evidence>